<dbReference type="InterPro" id="IPR023201">
    <property type="entry name" value="SecY_dom_sf"/>
</dbReference>
<proteinExistence type="inferred from homology"/>
<feature type="transmembrane region" description="Helical" evidence="9">
    <location>
        <begin position="143"/>
        <end position="162"/>
    </location>
</feature>
<protein>
    <recommendedName>
        <fullName evidence="9">Protein translocase subunit SecY</fullName>
    </recommendedName>
    <alternativeName>
        <fullName evidence="9">Protein transport protein SEC61 subunit alpha homolog</fullName>
    </alternativeName>
</protein>
<evidence type="ECO:0000256" key="8">
    <source>
        <dbReference type="ARBA" id="ARBA00023136"/>
    </source>
</evidence>
<dbReference type="PROSITE" id="PS00756">
    <property type="entry name" value="SECY_2"/>
    <property type="match status" value="1"/>
</dbReference>
<name>A0A2R7Y1C4_9ARCH</name>
<evidence type="ECO:0000256" key="9">
    <source>
        <dbReference type="HAMAP-Rule" id="MF_01465"/>
    </source>
</evidence>
<dbReference type="PIRSF" id="PIRSF004557">
    <property type="entry name" value="SecY"/>
    <property type="match status" value="1"/>
</dbReference>
<comment type="function">
    <text evidence="9">The central subunit of the protein translocation channel SecYEG. Consists of two halves formed by TMs 1-5 and 6-10. These two domains form a lateral gate at the front which open onto the bilayer between TMs 2 and 7, and are clamped together by SecE at the back. The channel is closed by both a pore ring composed of hydrophobic SecY resides and a short helix (helix 2A) on the extracellular side of the membrane which forms a plug. The plug probably moves laterally to allow the channel to open. The ring and the pore may move independently.</text>
</comment>
<feature type="transmembrane region" description="Helical" evidence="9">
    <location>
        <begin position="435"/>
        <end position="452"/>
    </location>
</feature>
<dbReference type="Gene3D" id="1.10.3370.10">
    <property type="entry name" value="SecY subunit domain"/>
    <property type="match status" value="1"/>
</dbReference>
<evidence type="ECO:0000256" key="3">
    <source>
        <dbReference type="ARBA" id="ARBA00022448"/>
    </source>
</evidence>
<dbReference type="InterPro" id="IPR026593">
    <property type="entry name" value="SecY"/>
</dbReference>
<feature type="transmembrane region" description="Helical" evidence="9">
    <location>
        <begin position="31"/>
        <end position="50"/>
    </location>
</feature>
<reference evidence="11 12" key="1">
    <citation type="submission" date="2017-04" db="EMBL/GenBank/DDBJ databases">
        <title>Draft Aigarchaeota genome from a New Zealand hot spring.</title>
        <authorList>
            <person name="Reysenbach A.-L."/>
            <person name="Donaho J.A."/>
            <person name="Gerhart J."/>
            <person name="Kelley J.F."/>
            <person name="Kouba K."/>
            <person name="Podar M."/>
            <person name="Stott M."/>
        </authorList>
    </citation>
    <scope>NUCLEOTIDE SEQUENCE [LARGE SCALE GENOMIC DNA]</scope>
    <source>
        <strain evidence="11">NZ13_MG1</strain>
    </source>
</reference>
<evidence type="ECO:0000256" key="6">
    <source>
        <dbReference type="ARBA" id="ARBA00022989"/>
    </source>
</evidence>
<dbReference type="HAMAP" id="MF_01465">
    <property type="entry name" value="SecY"/>
    <property type="match status" value="1"/>
</dbReference>
<dbReference type="GO" id="GO:0005886">
    <property type="term" value="C:plasma membrane"/>
    <property type="evidence" value="ECO:0007669"/>
    <property type="project" value="UniProtKB-SubCell"/>
</dbReference>
<keyword evidence="8 9" id="KW-0472">Membrane</keyword>
<feature type="transmembrane region" description="Helical" evidence="9">
    <location>
        <begin position="118"/>
        <end position="137"/>
    </location>
</feature>
<gene>
    <name evidence="9" type="primary">secY</name>
    <name evidence="11" type="ORF">B9J98_06620</name>
</gene>
<comment type="caution">
    <text evidence="11">The sequence shown here is derived from an EMBL/GenBank/DDBJ whole genome shotgun (WGS) entry which is preliminary data.</text>
</comment>
<evidence type="ECO:0000313" key="11">
    <source>
        <dbReference type="EMBL" id="PUA31341.1"/>
    </source>
</evidence>
<evidence type="ECO:0000256" key="2">
    <source>
        <dbReference type="ARBA" id="ARBA00005751"/>
    </source>
</evidence>
<keyword evidence="4 9" id="KW-0812">Transmembrane</keyword>
<dbReference type="GO" id="GO:0006605">
    <property type="term" value="P:protein targeting"/>
    <property type="evidence" value="ECO:0007669"/>
    <property type="project" value="UniProtKB-UniRule"/>
</dbReference>
<evidence type="ECO:0000256" key="10">
    <source>
        <dbReference type="RuleBase" id="RU004349"/>
    </source>
</evidence>
<dbReference type="Proteomes" id="UP000244066">
    <property type="component" value="Unassembled WGS sequence"/>
</dbReference>
<evidence type="ECO:0000256" key="1">
    <source>
        <dbReference type="ARBA" id="ARBA00004141"/>
    </source>
</evidence>
<dbReference type="NCBIfam" id="TIGR00967">
    <property type="entry name" value="3a0501s007"/>
    <property type="match status" value="1"/>
</dbReference>
<feature type="transmembrane region" description="Helical" evidence="9">
    <location>
        <begin position="410"/>
        <end position="428"/>
    </location>
</feature>
<comment type="subcellular location">
    <subcellularLocation>
        <location evidence="9">Cell membrane</location>
        <topology evidence="9">Multi-pass membrane protein</topology>
    </subcellularLocation>
    <subcellularLocation>
        <location evidence="1">Membrane</location>
        <topology evidence="1">Multi-pass membrane protein</topology>
    </subcellularLocation>
</comment>
<evidence type="ECO:0000256" key="5">
    <source>
        <dbReference type="ARBA" id="ARBA00022927"/>
    </source>
</evidence>
<comment type="subunit">
    <text evidence="9">Component of the Sec protein translocase complex. Heterotrimer consisting of alpha (SecY), beta (SecG) and gamma (SecE) subunits. The heterotrimers can form oligomers, although 1 heterotrimer is thought to be able to translocate proteins. Interacts with the ribosome. May interact with SecDF, and other proteins may be involved.</text>
</comment>
<keyword evidence="3 9" id="KW-0813">Transport</keyword>
<dbReference type="GO" id="GO:0065002">
    <property type="term" value="P:intracellular protein transmembrane transport"/>
    <property type="evidence" value="ECO:0007669"/>
    <property type="project" value="UniProtKB-UniRule"/>
</dbReference>
<feature type="transmembrane region" description="Helical" evidence="9">
    <location>
        <begin position="234"/>
        <end position="255"/>
    </location>
</feature>
<keyword evidence="6 9" id="KW-1133">Transmembrane helix</keyword>
<dbReference type="InterPro" id="IPR002208">
    <property type="entry name" value="SecY/SEC61-alpha"/>
</dbReference>
<dbReference type="SUPFAM" id="SSF103491">
    <property type="entry name" value="Preprotein translocase SecY subunit"/>
    <property type="match status" value="1"/>
</dbReference>
<dbReference type="InterPro" id="IPR030659">
    <property type="entry name" value="SecY_CS"/>
</dbReference>
<feature type="transmembrane region" description="Helical" evidence="9">
    <location>
        <begin position="169"/>
        <end position="190"/>
    </location>
</feature>
<evidence type="ECO:0000313" key="12">
    <source>
        <dbReference type="Proteomes" id="UP000244066"/>
    </source>
</evidence>
<accession>A0A2R7Y1C4</accession>
<sequence length="474" mass="51413">MSVVRKFFEGASRLMPEVAKPKRRVGLAEKLAWTALAMIVYLIMGEVYLYGVPRTQVTESIFILHVVFAQKTGTLTTLGIGPIVTAGILLQLLVGAEIIKLDLSKPEDRALFTSTSKVLSLVVAAIQAFAFSMSGMFGTITTVQAVLIFLQLLIATFIIMMLDELIQRGWGLGSGISLFIAVGIAQDIMIKLFSPIVVSPDGLYQGVILATFQSILSGAGLSPVLLRSRNMPDIVGLIATVALILILIYLNAVEVEIPISYARFSGFRAKYPVKLLYVSVIPVIFASMIFGNVYYLSSMLWNSYNQDGKNVFLNLLGTFKKTETGQVVPTGGLAYYMVSPGSIEGLMKDPIRGIVYAGLLVVFCLLFAKFWVNVGGLSPSKVAEQLISAGMQVPGFRRAPEVIEKIIGKYISTVTVLGAIIVGLIAGVADYTNTFGTGTGLLLLIGILYQYYELLVRERLTEMYPALGRLLGEA</sequence>
<dbReference type="Pfam" id="PF00344">
    <property type="entry name" value="SecY"/>
    <property type="match status" value="1"/>
</dbReference>
<keyword evidence="9" id="KW-1003">Cell membrane</keyword>
<evidence type="ECO:0000256" key="7">
    <source>
        <dbReference type="ARBA" id="ARBA00023010"/>
    </source>
</evidence>
<feature type="transmembrane region" description="Helical" evidence="9">
    <location>
        <begin position="353"/>
        <end position="372"/>
    </location>
</feature>
<dbReference type="EMBL" id="NDWU01000019">
    <property type="protein sequence ID" value="PUA31341.1"/>
    <property type="molecule type" value="Genomic_DNA"/>
</dbReference>
<feature type="transmembrane region" description="Helical" evidence="9">
    <location>
        <begin position="275"/>
        <end position="296"/>
    </location>
</feature>
<dbReference type="AlphaFoldDB" id="A0A2R7Y1C4"/>
<evidence type="ECO:0000256" key="4">
    <source>
        <dbReference type="ARBA" id="ARBA00022692"/>
    </source>
</evidence>
<dbReference type="NCBIfam" id="NF006341">
    <property type="entry name" value="PRK08568.1-5"/>
    <property type="match status" value="1"/>
</dbReference>
<keyword evidence="7 9" id="KW-0811">Translocation</keyword>
<comment type="similarity">
    <text evidence="2 9 10">Belongs to the SecY/SEC61-alpha family.</text>
</comment>
<keyword evidence="5 9" id="KW-0653">Protein transport</keyword>
<dbReference type="PANTHER" id="PTHR10906">
    <property type="entry name" value="SECY/SEC61-ALPHA FAMILY MEMBER"/>
    <property type="match status" value="1"/>
</dbReference>
<feature type="transmembrane region" description="Helical" evidence="9">
    <location>
        <begin position="78"/>
        <end position="98"/>
    </location>
</feature>
<dbReference type="PRINTS" id="PR00303">
    <property type="entry name" value="SECYTRNLCASE"/>
</dbReference>
<organism evidence="11 12">
    <name type="scientific">Candidatus Terraquivivens tikiterensis</name>
    <dbReference type="NCBI Taxonomy" id="1980982"/>
    <lineage>
        <taxon>Archaea</taxon>
        <taxon>Nitrososphaerota</taxon>
        <taxon>Candidatus Wolframiiraptoraceae</taxon>
        <taxon>Candidatus Terraquivivens</taxon>
    </lineage>
</organism>